<evidence type="ECO:0000256" key="1">
    <source>
        <dbReference type="SAM" id="SignalP"/>
    </source>
</evidence>
<name>A0A0D8YFV7_DICVI</name>
<proteinExistence type="predicted"/>
<dbReference type="AlphaFoldDB" id="A0A0D8YFV7"/>
<dbReference type="Proteomes" id="UP000053766">
    <property type="component" value="Unassembled WGS sequence"/>
</dbReference>
<gene>
    <name evidence="2" type="ORF">DICVIV_00286</name>
</gene>
<keyword evidence="1" id="KW-0732">Signal</keyword>
<reference evidence="2 3" key="1">
    <citation type="submission" date="2013-11" db="EMBL/GenBank/DDBJ databases">
        <title>Draft genome of the bovine lungworm Dictyocaulus viviparus.</title>
        <authorList>
            <person name="Mitreva M."/>
        </authorList>
    </citation>
    <scope>NUCLEOTIDE SEQUENCE [LARGE SCALE GENOMIC DNA]</scope>
    <source>
        <strain evidence="2 3">HannoverDv2000</strain>
    </source>
</reference>
<protein>
    <submittedName>
        <fullName evidence="2">Uncharacterized protein</fullName>
    </submittedName>
</protein>
<feature type="chain" id="PRO_5002336542" evidence="1">
    <location>
        <begin position="23"/>
        <end position="180"/>
    </location>
</feature>
<reference evidence="3" key="2">
    <citation type="journal article" date="2016" name="Sci. Rep.">
        <title>Dictyocaulus viviparus genome, variome and transcriptome elucidate lungworm biology and support future intervention.</title>
        <authorList>
            <person name="McNulty S.N."/>
            <person name="Strube C."/>
            <person name="Rosa B.A."/>
            <person name="Martin J.C."/>
            <person name="Tyagi R."/>
            <person name="Choi Y.J."/>
            <person name="Wang Q."/>
            <person name="Hallsworth Pepin K."/>
            <person name="Zhang X."/>
            <person name="Ozersky P."/>
            <person name="Wilson R.K."/>
            <person name="Sternberg P.W."/>
            <person name="Gasser R.B."/>
            <person name="Mitreva M."/>
        </authorList>
    </citation>
    <scope>NUCLEOTIDE SEQUENCE [LARGE SCALE GENOMIC DNA]</scope>
    <source>
        <strain evidence="3">HannoverDv2000</strain>
    </source>
</reference>
<evidence type="ECO:0000313" key="2">
    <source>
        <dbReference type="EMBL" id="KJH53541.1"/>
    </source>
</evidence>
<keyword evidence="3" id="KW-1185">Reference proteome</keyword>
<sequence length="180" mass="20189">MLFSKLSISTLFFTALFSVVKPQNITDDTNTSTIDSDGQFSTSNVAEINYDDVKNQLLELDSRIKSVEEHIHDTKQTISSTPPNISNQPWLEALARASANNPGTSSSSSTVFSSQPSPYALFKEAKNQQKPQNIIEYPVFIIPDTSFCQNGQLYTRPYPVYPPQFENQNYVQPPDYARVP</sequence>
<dbReference type="EMBL" id="KN716151">
    <property type="protein sequence ID" value="KJH53541.1"/>
    <property type="molecule type" value="Genomic_DNA"/>
</dbReference>
<feature type="signal peptide" evidence="1">
    <location>
        <begin position="1"/>
        <end position="22"/>
    </location>
</feature>
<accession>A0A0D8YFV7</accession>
<organism evidence="2 3">
    <name type="scientific">Dictyocaulus viviparus</name>
    <name type="common">Bovine lungworm</name>
    <dbReference type="NCBI Taxonomy" id="29172"/>
    <lineage>
        <taxon>Eukaryota</taxon>
        <taxon>Metazoa</taxon>
        <taxon>Ecdysozoa</taxon>
        <taxon>Nematoda</taxon>
        <taxon>Chromadorea</taxon>
        <taxon>Rhabditida</taxon>
        <taxon>Rhabditina</taxon>
        <taxon>Rhabditomorpha</taxon>
        <taxon>Strongyloidea</taxon>
        <taxon>Metastrongylidae</taxon>
        <taxon>Dictyocaulus</taxon>
    </lineage>
</organism>
<evidence type="ECO:0000313" key="3">
    <source>
        <dbReference type="Proteomes" id="UP000053766"/>
    </source>
</evidence>